<protein>
    <recommendedName>
        <fullName evidence="3 12">Ribokinase</fullName>
        <shortName evidence="12">RK</shortName>
        <ecNumber evidence="2 12">2.7.1.15</ecNumber>
    </recommendedName>
</protein>
<accession>A0ABS7WQ38</accession>
<sequence>MSKNIIVFGSMNVDFSIACSKMPKEGETVLGDDLLITQGGKGANQALAAAKLGANVKMLASVADDNFSNFLIDNLKNNNICVKNIIKAKNSNSSIAFILRSNNDNRIIINKGANVYIQADDIKKTLNSLAKNKEIKENDIFITQLECDIKASLEALKYAKELNLYTIFNPAPALKIDKSYLKYVDLFILNQSECEFYTKENLNENNLITNIDKLLSLGIKELILTLSSKGCIYKKQGQKELRFLANKVKSIDTTAAGDCFIGALAASFSKNNDIAKSIEFASKAAALSTLKLGAQSSIPSLEEVNNFFKENK</sequence>
<keyword evidence="7 12" id="KW-0418">Kinase</keyword>
<feature type="binding site" evidence="12">
    <location>
        <position position="190"/>
    </location>
    <ligand>
        <name>ATP</name>
        <dbReference type="ChEBI" id="CHEBI:30616"/>
    </ligand>
</feature>
<dbReference type="EMBL" id="JACGBB010000003">
    <property type="protein sequence ID" value="MBZ7986875.1"/>
    <property type="molecule type" value="Genomic_DNA"/>
</dbReference>
<evidence type="ECO:0000256" key="11">
    <source>
        <dbReference type="ARBA" id="ARBA00023277"/>
    </source>
</evidence>
<evidence type="ECO:0000256" key="2">
    <source>
        <dbReference type="ARBA" id="ARBA00012035"/>
    </source>
</evidence>
<comment type="subunit">
    <text evidence="12">Homodimer.</text>
</comment>
<comment type="subcellular location">
    <subcellularLocation>
        <location evidence="12">Cytoplasm</location>
    </subcellularLocation>
</comment>
<evidence type="ECO:0000313" key="15">
    <source>
        <dbReference type="Proteomes" id="UP000786183"/>
    </source>
</evidence>
<comment type="activity regulation">
    <text evidence="12">Activated by a monovalent cation that binds near, but not in, the active site. The most likely occupant of the site in vivo is potassium. Ion binding induces a conformational change that may alter substrate affinity.</text>
</comment>
<keyword evidence="4 12" id="KW-0808">Transferase</keyword>
<keyword evidence="12" id="KW-0963">Cytoplasm</keyword>
<feature type="binding site" evidence="12">
    <location>
        <begin position="40"/>
        <end position="44"/>
    </location>
    <ligand>
        <name>substrate</name>
    </ligand>
</feature>
<evidence type="ECO:0000256" key="12">
    <source>
        <dbReference type="HAMAP-Rule" id="MF_01987"/>
    </source>
</evidence>
<evidence type="ECO:0000256" key="4">
    <source>
        <dbReference type="ARBA" id="ARBA00022679"/>
    </source>
</evidence>
<feature type="domain" description="Carbohydrate kinase PfkB" evidence="13">
    <location>
        <begin position="3"/>
        <end position="300"/>
    </location>
</feature>
<dbReference type="InterPro" id="IPR011611">
    <property type="entry name" value="PfkB_dom"/>
</dbReference>
<proteinExistence type="inferred from homology"/>
<dbReference type="EC" id="2.7.1.15" evidence="2 12"/>
<feature type="binding site" evidence="12">
    <location>
        <position position="293"/>
    </location>
    <ligand>
        <name>K(+)</name>
        <dbReference type="ChEBI" id="CHEBI:29103"/>
    </ligand>
</feature>
<dbReference type="InterPro" id="IPR011877">
    <property type="entry name" value="Ribokinase"/>
</dbReference>
<feature type="binding site" evidence="12">
    <location>
        <position position="288"/>
    </location>
    <ligand>
        <name>K(+)</name>
        <dbReference type="ChEBI" id="CHEBI:29103"/>
    </ligand>
</feature>
<organism evidence="14 15">
    <name type="scientific">Campylobacter canadensis</name>
    <dbReference type="NCBI Taxonomy" id="449520"/>
    <lineage>
        <taxon>Bacteria</taxon>
        <taxon>Pseudomonadati</taxon>
        <taxon>Campylobacterota</taxon>
        <taxon>Epsilonproteobacteria</taxon>
        <taxon>Campylobacterales</taxon>
        <taxon>Campylobacteraceae</taxon>
        <taxon>Campylobacter</taxon>
    </lineage>
</organism>
<evidence type="ECO:0000256" key="8">
    <source>
        <dbReference type="ARBA" id="ARBA00022840"/>
    </source>
</evidence>
<comment type="similarity">
    <text evidence="12">Belongs to the carbohydrate kinase PfkB family. Ribokinase subfamily.</text>
</comment>
<dbReference type="PANTHER" id="PTHR10584:SF166">
    <property type="entry name" value="RIBOKINASE"/>
    <property type="match status" value="1"/>
</dbReference>
<keyword evidence="9 12" id="KW-0460">Magnesium</keyword>
<comment type="pathway">
    <text evidence="12">Carbohydrate metabolism; D-ribose degradation; D-ribose 5-phosphate from beta-D-ribopyranose: step 2/2.</text>
</comment>
<feature type="binding site" evidence="12">
    <location>
        <begin position="257"/>
        <end position="258"/>
    </location>
    <ligand>
        <name>ATP</name>
        <dbReference type="ChEBI" id="CHEBI:30616"/>
    </ligand>
</feature>
<feature type="binding site" evidence="12">
    <location>
        <position position="291"/>
    </location>
    <ligand>
        <name>K(+)</name>
        <dbReference type="ChEBI" id="CHEBI:29103"/>
    </ligand>
</feature>
<feature type="binding site" evidence="12">
    <location>
        <position position="146"/>
    </location>
    <ligand>
        <name>substrate</name>
    </ligand>
</feature>
<dbReference type="InterPro" id="IPR029056">
    <property type="entry name" value="Ribokinase-like"/>
</dbReference>
<evidence type="ECO:0000256" key="1">
    <source>
        <dbReference type="ARBA" id="ARBA00005380"/>
    </source>
</evidence>
<evidence type="ECO:0000256" key="10">
    <source>
        <dbReference type="ARBA" id="ARBA00022958"/>
    </source>
</evidence>
<gene>
    <name evidence="12" type="primary">rbsK</name>
    <name evidence="14" type="ORF">AVCANL283_01915</name>
</gene>
<dbReference type="Proteomes" id="UP000786183">
    <property type="component" value="Unassembled WGS sequence"/>
</dbReference>
<keyword evidence="11 12" id="KW-0119">Carbohydrate metabolism</keyword>
<dbReference type="PROSITE" id="PS00584">
    <property type="entry name" value="PFKB_KINASES_2"/>
    <property type="match status" value="1"/>
</dbReference>
<comment type="caution">
    <text evidence="14">The sequence shown here is derived from an EMBL/GenBank/DDBJ whole genome shotgun (WGS) entry which is preliminary data.</text>
</comment>
<keyword evidence="6 12" id="KW-0547">Nucleotide-binding</keyword>
<comment type="catalytic activity">
    <reaction evidence="12">
        <text>D-ribose + ATP = D-ribose 5-phosphate + ADP + H(+)</text>
        <dbReference type="Rhea" id="RHEA:13697"/>
        <dbReference type="ChEBI" id="CHEBI:15378"/>
        <dbReference type="ChEBI" id="CHEBI:30616"/>
        <dbReference type="ChEBI" id="CHEBI:47013"/>
        <dbReference type="ChEBI" id="CHEBI:78346"/>
        <dbReference type="ChEBI" id="CHEBI:456216"/>
        <dbReference type="EC" id="2.7.1.15"/>
    </reaction>
</comment>
<dbReference type="Gene3D" id="3.40.1190.20">
    <property type="match status" value="1"/>
</dbReference>
<dbReference type="CDD" id="cd01174">
    <property type="entry name" value="ribokinase"/>
    <property type="match status" value="1"/>
</dbReference>
<dbReference type="PANTHER" id="PTHR10584">
    <property type="entry name" value="SUGAR KINASE"/>
    <property type="match status" value="1"/>
</dbReference>
<dbReference type="InterPro" id="IPR002139">
    <property type="entry name" value="Ribo/fructo_kinase"/>
</dbReference>
<feature type="binding site" evidence="12">
    <location>
        <position position="254"/>
    </location>
    <ligand>
        <name>K(+)</name>
        <dbReference type="ChEBI" id="CHEBI:29103"/>
    </ligand>
</feature>
<evidence type="ECO:0000256" key="7">
    <source>
        <dbReference type="ARBA" id="ARBA00022777"/>
    </source>
</evidence>
<evidence type="ECO:0000256" key="6">
    <source>
        <dbReference type="ARBA" id="ARBA00022741"/>
    </source>
</evidence>
<dbReference type="HAMAP" id="MF_01987">
    <property type="entry name" value="Ribokinase"/>
    <property type="match status" value="1"/>
</dbReference>
<dbReference type="RefSeq" id="WP_172230754.1">
    <property type="nucleotide sequence ID" value="NZ_CP035946.1"/>
</dbReference>
<evidence type="ECO:0000256" key="3">
    <source>
        <dbReference type="ARBA" id="ARBA00016943"/>
    </source>
</evidence>
<dbReference type="Pfam" id="PF00294">
    <property type="entry name" value="PfkB"/>
    <property type="match status" value="1"/>
</dbReference>
<comment type="function">
    <text evidence="12">Catalyzes the phosphorylation of ribose at O-5 in a reaction requiring ATP and magnesium. The resulting D-ribose-5-phosphate can then be used either for sythesis of nucleotides, histidine, and tryptophan, or as a component of the pentose phosphate pathway.</text>
</comment>
<feature type="active site" description="Proton acceptor" evidence="12">
    <location>
        <position position="258"/>
    </location>
</feature>
<comment type="caution">
    <text evidence="12">Lacks conserved residue(s) required for the propagation of feature annotation.</text>
</comment>
<keyword evidence="8 12" id="KW-0067">ATP-binding</keyword>
<dbReference type="InterPro" id="IPR002173">
    <property type="entry name" value="Carboh/pur_kinase_PfkB_CS"/>
</dbReference>
<evidence type="ECO:0000256" key="5">
    <source>
        <dbReference type="ARBA" id="ARBA00022723"/>
    </source>
</evidence>
<dbReference type="SUPFAM" id="SSF53613">
    <property type="entry name" value="Ribokinase-like"/>
    <property type="match status" value="1"/>
</dbReference>
<keyword evidence="10 12" id="KW-0630">Potassium</keyword>
<dbReference type="PRINTS" id="PR00990">
    <property type="entry name" value="RIBOKINASE"/>
</dbReference>
<comment type="similarity">
    <text evidence="1">Belongs to the carbohydrate kinase pfkB family.</text>
</comment>
<evidence type="ECO:0000259" key="13">
    <source>
        <dbReference type="Pfam" id="PF00294"/>
    </source>
</evidence>
<keyword evidence="5 12" id="KW-0479">Metal-binding</keyword>
<feature type="binding site" evidence="12">
    <location>
        <position position="258"/>
    </location>
    <ligand>
        <name>substrate</name>
    </ligand>
</feature>
<feature type="binding site" evidence="12">
    <location>
        <position position="297"/>
    </location>
    <ligand>
        <name>K(+)</name>
        <dbReference type="ChEBI" id="CHEBI:29103"/>
    </ligand>
</feature>
<comment type="cofactor">
    <cofactor evidence="12">
        <name>Mg(2+)</name>
        <dbReference type="ChEBI" id="CHEBI:18420"/>
    </cofactor>
    <text evidence="12">Requires a divalent cation, most likely magnesium in vivo, as an electrophilic catalyst to aid phosphoryl group transfer. It is the chelate of the metal and the nucleotide that is the actual substrate.</text>
</comment>
<name>A0ABS7WQ38_9BACT</name>
<keyword evidence="15" id="KW-1185">Reference proteome</keyword>
<evidence type="ECO:0000256" key="9">
    <source>
        <dbReference type="ARBA" id="ARBA00022842"/>
    </source>
</evidence>
<feature type="binding site" evidence="12">
    <location>
        <position position="252"/>
    </location>
    <ligand>
        <name>K(+)</name>
        <dbReference type="ChEBI" id="CHEBI:29103"/>
    </ligand>
</feature>
<evidence type="ECO:0000313" key="14">
    <source>
        <dbReference type="EMBL" id="MBZ7986875.1"/>
    </source>
</evidence>
<reference evidence="14 15" key="1">
    <citation type="submission" date="2020-07" db="EMBL/GenBank/DDBJ databases">
        <title>Transfer of Campylobacter canadensis to the novel genus Avispirillum gen. nov., that also includes two novel species recovered from migratory waterfowl: Avispirillum anseris sp. nov. and Avispirillum brantae sp. nov.</title>
        <authorList>
            <person name="Miller W.G."/>
            <person name="Chapman M.H."/>
            <person name="Yee E."/>
            <person name="Inglis G.D."/>
        </authorList>
    </citation>
    <scope>NUCLEOTIDE SEQUENCE [LARGE SCALE GENOMIC DNA]</scope>
    <source>
        <strain evidence="14 15">L283</strain>
    </source>
</reference>
<feature type="binding site" evidence="12">
    <location>
        <begin position="12"/>
        <end position="14"/>
    </location>
    <ligand>
        <name>substrate</name>
    </ligand>
</feature>